<keyword evidence="1" id="KW-0597">Phosphoprotein</keyword>
<organism evidence="8 9">
    <name type="scientific">Cupriavidus taiwanensis (strain DSM 17343 / BCRC 17206 / CCUG 44338 / CIP 107171 / LMG 19424 / R1)</name>
    <name type="common">Ralstonia taiwanensis (strain LMG 19424)</name>
    <dbReference type="NCBI Taxonomy" id="977880"/>
    <lineage>
        <taxon>Bacteria</taxon>
        <taxon>Pseudomonadati</taxon>
        <taxon>Pseudomonadota</taxon>
        <taxon>Betaproteobacteria</taxon>
        <taxon>Burkholderiales</taxon>
        <taxon>Burkholderiaceae</taxon>
        <taxon>Cupriavidus</taxon>
    </lineage>
</organism>
<accession>B3R9L0</accession>
<dbReference type="Proteomes" id="UP000001692">
    <property type="component" value="Chromosome 2"/>
</dbReference>
<dbReference type="SUPFAM" id="SSF46894">
    <property type="entry name" value="C-terminal effector domain of the bipartite response regulators"/>
    <property type="match status" value="1"/>
</dbReference>
<sequence length="155" mass="17180">MVAMTFEEWWSGRCKNISYISVAELREAWRMGAASGAALAPTGRSVRCGAYVFDLRSRQASRHGRIVPLAPKEFDLAVLLFRNMDRVVTRDHLVAAVWGRDLSPQSRTVDSHISRTRTKLGLNGEHGLKLVPVYTHGYRLQMAGTAIANEQGALA</sequence>
<dbReference type="GO" id="GO:0005829">
    <property type="term" value="C:cytosol"/>
    <property type="evidence" value="ECO:0007669"/>
    <property type="project" value="TreeGrafter"/>
</dbReference>
<keyword evidence="9" id="KW-1185">Reference proteome</keyword>
<protein>
    <submittedName>
        <fullName evidence="8">Transcriptional regulator, C-terminal effector domain in the two-component response regulator activity</fullName>
    </submittedName>
</protein>
<dbReference type="InterPro" id="IPR001867">
    <property type="entry name" value="OmpR/PhoB-type_DNA-bd"/>
</dbReference>
<dbReference type="PANTHER" id="PTHR48111:SF1">
    <property type="entry name" value="TWO-COMPONENT RESPONSE REGULATOR ORR33"/>
    <property type="match status" value="1"/>
</dbReference>
<reference evidence="8 9" key="1">
    <citation type="journal article" date="2008" name="Genome Res.">
        <title>Genome sequence of the beta-rhizobium Cupriavidus taiwanensis and comparative genomics of rhizobia.</title>
        <authorList>
            <person name="Amadou C."/>
            <person name="Pascal G."/>
            <person name="Mangenot S."/>
            <person name="Glew M."/>
            <person name="Bontemps C."/>
            <person name="Capela D."/>
            <person name="Carrere S."/>
            <person name="Cruveiller S."/>
            <person name="Dossat C."/>
            <person name="Lajus A."/>
            <person name="Marchetti M."/>
            <person name="Poinsot V."/>
            <person name="Rouy Z."/>
            <person name="Servin B."/>
            <person name="Saad M."/>
            <person name="Schenowitz C."/>
            <person name="Barbe V."/>
            <person name="Batut J."/>
            <person name="Medigue C."/>
            <person name="Masson-Boivin C."/>
        </authorList>
    </citation>
    <scope>NUCLEOTIDE SEQUENCE [LARGE SCALE GENOMIC DNA]</scope>
    <source>
        <strain evidence="9">DSM 17343 / BCRC 17206 / CCUG 44338 / CIP 107171 / LMG 19424 / R1</strain>
    </source>
</reference>
<dbReference type="GO" id="GO:0000976">
    <property type="term" value="F:transcription cis-regulatory region binding"/>
    <property type="evidence" value="ECO:0007669"/>
    <property type="project" value="TreeGrafter"/>
</dbReference>
<dbReference type="EMBL" id="CU633750">
    <property type="protein sequence ID" value="CAQ71585.1"/>
    <property type="molecule type" value="Genomic_DNA"/>
</dbReference>
<keyword evidence="4 6" id="KW-0238">DNA-binding</keyword>
<dbReference type="AlphaFoldDB" id="B3R9L0"/>
<proteinExistence type="predicted"/>
<dbReference type="CDD" id="cd00383">
    <property type="entry name" value="trans_reg_C"/>
    <property type="match status" value="1"/>
</dbReference>
<evidence type="ECO:0000256" key="6">
    <source>
        <dbReference type="PROSITE-ProRule" id="PRU01091"/>
    </source>
</evidence>
<dbReference type="HOGENOM" id="CLU_1692559_0_0_4"/>
<evidence type="ECO:0000256" key="3">
    <source>
        <dbReference type="ARBA" id="ARBA00023015"/>
    </source>
</evidence>
<feature type="DNA-binding region" description="OmpR/PhoB-type" evidence="6">
    <location>
        <begin position="43"/>
        <end position="142"/>
    </location>
</feature>
<evidence type="ECO:0000313" key="8">
    <source>
        <dbReference type="EMBL" id="CAQ71585.1"/>
    </source>
</evidence>
<keyword evidence="5" id="KW-0804">Transcription</keyword>
<keyword evidence="3" id="KW-0805">Transcription regulation</keyword>
<evidence type="ECO:0000256" key="1">
    <source>
        <dbReference type="ARBA" id="ARBA00022553"/>
    </source>
</evidence>
<evidence type="ECO:0000256" key="5">
    <source>
        <dbReference type="ARBA" id="ARBA00023163"/>
    </source>
</evidence>
<dbReference type="GO" id="GO:0006355">
    <property type="term" value="P:regulation of DNA-templated transcription"/>
    <property type="evidence" value="ECO:0007669"/>
    <property type="project" value="InterPro"/>
</dbReference>
<dbReference type="SMART" id="SM00862">
    <property type="entry name" value="Trans_reg_C"/>
    <property type="match status" value="1"/>
</dbReference>
<dbReference type="InterPro" id="IPR036388">
    <property type="entry name" value="WH-like_DNA-bd_sf"/>
</dbReference>
<gene>
    <name evidence="8" type="ordered locus">RALTA_B0974</name>
</gene>
<dbReference type="Pfam" id="PF00486">
    <property type="entry name" value="Trans_reg_C"/>
    <property type="match status" value="1"/>
</dbReference>
<name>B3R9L0_CUPTR</name>
<dbReference type="InterPro" id="IPR016032">
    <property type="entry name" value="Sig_transdc_resp-reg_C-effctor"/>
</dbReference>
<evidence type="ECO:0000259" key="7">
    <source>
        <dbReference type="PROSITE" id="PS51755"/>
    </source>
</evidence>
<evidence type="ECO:0000313" key="9">
    <source>
        <dbReference type="Proteomes" id="UP000001692"/>
    </source>
</evidence>
<feature type="domain" description="OmpR/PhoB-type" evidence="7">
    <location>
        <begin position="43"/>
        <end position="142"/>
    </location>
</feature>
<dbReference type="PANTHER" id="PTHR48111">
    <property type="entry name" value="REGULATOR OF RPOS"/>
    <property type="match status" value="1"/>
</dbReference>
<dbReference type="PROSITE" id="PS51755">
    <property type="entry name" value="OMPR_PHOB"/>
    <property type="match status" value="1"/>
</dbReference>
<dbReference type="GO" id="GO:0000156">
    <property type="term" value="F:phosphorelay response regulator activity"/>
    <property type="evidence" value="ECO:0007669"/>
    <property type="project" value="TreeGrafter"/>
</dbReference>
<evidence type="ECO:0000256" key="4">
    <source>
        <dbReference type="ARBA" id="ARBA00023125"/>
    </source>
</evidence>
<dbReference type="InterPro" id="IPR039420">
    <property type="entry name" value="WalR-like"/>
</dbReference>
<dbReference type="Gene3D" id="1.10.10.10">
    <property type="entry name" value="Winged helix-like DNA-binding domain superfamily/Winged helix DNA-binding domain"/>
    <property type="match status" value="1"/>
</dbReference>
<keyword evidence="2" id="KW-0902">Two-component regulatory system</keyword>
<evidence type="ECO:0000256" key="2">
    <source>
        <dbReference type="ARBA" id="ARBA00023012"/>
    </source>
</evidence>
<dbReference type="GO" id="GO:0032993">
    <property type="term" value="C:protein-DNA complex"/>
    <property type="evidence" value="ECO:0007669"/>
    <property type="project" value="TreeGrafter"/>
</dbReference>
<dbReference type="KEGG" id="cti:RALTA_B0974"/>
<dbReference type="eggNOG" id="COG0745">
    <property type="taxonomic scope" value="Bacteria"/>
</dbReference>